<gene>
    <name evidence="1" type="ORF">KC669_00470</name>
</gene>
<proteinExistence type="predicted"/>
<dbReference type="Proteomes" id="UP000714915">
    <property type="component" value="Unassembled WGS sequence"/>
</dbReference>
<name>A0A955RLM8_9BACT</name>
<reference evidence="1" key="1">
    <citation type="submission" date="2020-04" db="EMBL/GenBank/DDBJ databases">
        <authorList>
            <person name="Zhang T."/>
        </authorList>
    </citation>
    <scope>NUCLEOTIDE SEQUENCE</scope>
    <source>
        <strain evidence="1">HKST-UBA09</strain>
    </source>
</reference>
<reference evidence="1" key="2">
    <citation type="journal article" date="2021" name="Microbiome">
        <title>Successional dynamics and alternative stable states in a saline activated sludge microbial community over 9 years.</title>
        <authorList>
            <person name="Wang Y."/>
            <person name="Ye J."/>
            <person name="Ju F."/>
            <person name="Liu L."/>
            <person name="Boyd J.A."/>
            <person name="Deng Y."/>
            <person name="Parks D.H."/>
            <person name="Jiang X."/>
            <person name="Yin X."/>
            <person name="Woodcroft B.J."/>
            <person name="Tyson G.W."/>
            <person name="Hugenholtz P."/>
            <person name="Polz M.F."/>
            <person name="Zhang T."/>
        </authorList>
    </citation>
    <scope>NUCLEOTIDE SEQUENCE</scope>
    <source>
        <strain evidence="1">HKST-UBA09</strain>
    </source>
</reference>
<organism evidence="1 2">
    <name type="scientific">Candidatus Dojkabacteria bacterium</name>
    <dbReference type="NCBI Taxonomy" id="2099670"/>
    <lineage>
        <taxon>Bacteria</taxon>
        <taxon>Candidatus Dojkabacteria</taxon>
    </lineage>
</organism>
<evidence type="ECO:0000313" key="2">
    <source>
        <dbReference type="Proteomes" id="UP000714915"/>
    </source>
</evidence>
<evidence type="ECO:0000313" key="1">
    <source>
        <dbReference type="EMBL" id="MCA9386488.1"/>
    </source>
</evidence>
<accession>A0A955RLM8</accession>
<dbReference type="EMBL" id="JAGQLF010000003">
    <property type="protein sequence ID" value="MCA9386488.1"/>
    <property type="molecule type" value="Genomic_DNA"/>
</dbReference>
<comment type="caution">
    <text evidence="1">The sequence shown here is derived from an EMBL/GenBank/DDBJ whole genome shotgun (WGS) entry which is preliminary data.</text>
</comment>
<dbReference type="AlphaFoldDB" id="A0A955RLM8"/>
<protein>
    <submittedName>
        <fullName evidence="1">Uncharacterized protein</fullName>
    </submittedName>
</protein>
<sequence length="193" mass="21797">MINENNGDLQNDNFSAEDQLHICLGSLADWLEEDLPNELTHRGVEIDIDSGLASINNSPKIDLHNLPNGFLGKFISILNRLECPLQVKVGYPIHGDYIPQIKSVPSHFNELCDSIANLADFMFLPVTVNYSNGLFSQEKISNITNQIIIQILNFIREDFTNPDLSIVPFNHSPNKVTLYVICVLPKFEKIYKV</sequence>